<dbReference type="EMBL" id="AAXW01000008">
    <property type="protein sequence ID" value="EAZ92135.1"/>
    <property type="molecule type" value="Genomic_DNA"/>
</dbReference>
<keyword evidence="2" id="KW-1185">Reference proteome</keyword>
<sequence>MQIVINIPDNLPTERVNQMIKELEEKLQAEADLIPTQAKSTRRVYAHLITVDNLDLPSRDKLYER</sequence>
<dbReference type="RefSeq" id="WP_008274639.1">
    <property type="nucleotide sequence ID" value="NZ_AAXW01000008.1"/>
</dbReference>
<name>A3IMN2_9CHRO</name>
<comment type="caution">
    <text evidence="1">The sequence shown here is derived from an EMBL/GenBank/DDBJ whole genome shotgun (WGS) entry which is preliminary data.</text>
</comment>
<dbReference type="Proteomes" id="UP000003781">
    <property type="component" value="Unassembled WGS sequence"/>
</dbReference>
<accession>A3IMN2</accession>
<organism evidence="1 2">
    <name type="scientific">Crocosphaera chwakensis CCY0110</name>
    <dbReference type="NCBI Taxonomy" id="391612"/>
    <lineage>
        <taxon>Bacteria</taxon>
        <taxon>Bacillati</taxon>
        <taxon>Cyanobacteriota</taxon>
        <taxon>Cyanophyceae</taxon>
        <taxon>Oscillatoriophycideae</taxon>
        <taxon>Chroococcales</taxon>
        <taxon>Aphanothecaceae</taxon>
        <taxon>Crocosphaera</taxon>
        <taxon>Crocosphaera chwakensis</taxon>
    </lineage>
</organism>
<gene>
    <name evidence="1" type="ORF">CY0110_24531</name>
</gene>
<reference evidence="1 2" key="1">
    <citation type="submission" date="2007-03" db="EMBL/GenBank/DDBJ databases">
        <authorList>
            <person name="Stal L."/>
            <person name="Ferriera S."/>
            <person name="Johnson J."/>
            <person name="Kravitz S."/>
            <person name="Beeson K."/>
            <person name="Sutton G."/>
            <person name="Rogers Y.-H."/>
            <person name="Friedman R."/>
            <person name="Frazier M."/>
            <person name="Venter J.C."/>
        </authorList>
    </citation>
    <scope>NUCLEOTIDE SEQUENCE [LARGE SCALE GENOMIC DNA]</scope>
    <source>
        <strain evidence="1 2">CCY0110</strain>
    </source>
</reference>
<evidence type="ECO:0000313" key="2">
    <source>
        <dbReference type="Proteomes" id="UP000003781"/>
    </source>
</evidence>
<proteinExistence type="predicted"/>
<evidence type="ECO:0000313" key="1">
    <source>
        <dbReference type="EMBL" id="EAZ92135.1"/>
    </source>
</evidence>
<dbReference type="AlphaFoldDB" id="A3IMN2"/>
<protein>
    <submittedName>
        <fullName evidence="1">Uncharacterized protein</fullName>
    </submittedName>
</protein>
<dbReference type="OrthoDB" id="583033at2"/>